<organism evidence="1">
    <name type="scientific">Cyprideis torosa</name>
    <dbReference type="NCBI Taxonomy" id="163714"/>
    <lineage>
        <taxon>Eukaryota</taxon>
        <taxon>Metazoa</taxon>
        <taxon>Ecdysozoa</taxon>
        <taxon>Arthropoda</taxon>
        <taxon>Crustacea</taxon>
        <taxon>Oligostraca</taxon>
        <taxon>Ostracoda</taxon>
        <taxon>Podocopa</taxon>
        <taxon>Podocopida</taxon>
        <taxon>Cytherocopina</taxon>
        <taxon>Cytheroidea</taxon>
        <taxon>Cytherideidae</taxon>
        <taxon>Cyprideis</taxon>
    </lineage>
</organism>
<reference evidence="1" key="1">
    <citation type="submission" date="2020-11" db="EMBL/GenBank/DDBJ databases">
        <authorList>
            <person name="Tran Van P."/>
        </authorList>
    </citation>
    <scope>NUCLEOTIDE SEQUENCE</scope>
</reference>
<dbReference type="AlphaFoldDB" id="A0A7R8ZML4"/>
<sequence>MSVWRALKWWSRGIRRIISHHQEERLSRAEMAPTPSAKIESRETGASLHGWGYALSGDTPVQEDAFLPEGEAEDELLSIPRVSDLDVAHRLELVVRSAVSVLIWRKTAGGGC</sequence>
<proteinExistence type="predicted"/>
<protein>
    <submittedName>
        <fullName evidence="1">Uncharacterized protein</fullName>
    </submittedName>
</protein>
<gene>
    <name evidence="1" type="ORF">CTOB1V02_LOCUS2882</name>
</gene>
<dbReference type="EMBL" id="OB660468">
    <property type="protein sequence ID" value="CAD7224933.1"/>
    <property type="molecule type" value="Genomic_DNA"/>
</dbReference>
<evidence type="ECO:0000313" key="1">
    <source>
        <dbReference type="EMBL" id="CAD7224933.1"/>
    </source>
</evidence>
<accession>A0A7R8ZML4</accession>
<name>A0A7R8ZML4_9CRUS</name>